<evidence type="ECO:0000313" key="4">
    <source>
        <dbReference type="Proteomes" id="UP000593561"/>
    </source>
</evidence>
<feature type="non-terminal residue" evidence="3">
    <location>
        <position position="483"/>
    </location>
</feature>
<evidence type="ECO:0000256" key="1">
    <source>
        <dbReference type="SAM" id="MobiDB-lite"/>
    </source>
</evidence>
<protein>
    <recommendedName>
        <fullName evidence="2">DUF676 domain-containing protein</fullName>
    </recommendedName>
</protein>
<accession>A0A7J8SCT4</accession>
<sequence length="483" mass="55175">MAEIEGNSKEVGEKEVDAKEVNHENENNNNTKGIKKLRHKSTKKERRSLSFARFGCLRVESDETGGVDMEVRFPDKLNHPSHLVIMVNGLVGSAQDWKFAAKHFLKKYPEDVIVHCSKRNSSIFTFDGVDVMGDRLAEEVKYVISRHPSVQKISFVGHSLGGLIARYAIARLFEQDLTQENSQTNGDSRADQLEDSWLEGNVKCKMAGLEPVNFITLASPHLGSRWHKQVPLFRGSHVLEKAATRTSWFLGRTGKHLFLTDGKDGKPPLLLQMASDCEDLKFISALLSFKRRVVYANASFDHIVGWSTSSLRRRDELPKYQIKHLPRGDKYPHVVNVETGKTPTLDVVPYEAQINGTEKIDMEEEMIRALTKMSWERVDVYFKGSRQRLLAHLAIQASLLFTNALFFVDVLNACNPFHPPFYFIIIFFSIRCIYGQKSEKVESKEVHVSWRWIVVRLQPFFYCRYIMALNRNAGVTLIINNGE</sequence>
<dbReference type="InterPro" id="IPR044294">
    <property type="entry name" value="Lipase-like"/>
</dbReference>
<dbReference type="AlphaFoldDB" id="A0A7J8SCT4"/>
<comment type="caution">
    <text evidence="3">The sequence shown here is derived from an EMBL/GenBank/DDBJ whole genome shotgun (WGS) entry which is preliminary data.</text>
</comment>
<feature type="domain" description="DUF676" evidence="2">
    <location>
        <begin position="79"/>
        <end position="308"/>
    </location>
</feature>
<dbReference type="SUPFAM" id="SSF53474">
    <property type="entry name" value="alpha/beta-Hydrolases"/>
    <property type="match status" value="1"/>
</dbReference>
<dbReference type="PANTHER" id="PTHR12482:SF41">
    <property type="entry name" value="ALPHA_BETA-HYDROLASES SUPERFAMILY PROTEIN"/>
    <property type="match status" value="1"/>
</dbReference>
<dbReference type="EMBL" id="JABFAC010000009">
    <property type="protein sequence ID" value="MBA0623693.1"/>
    <property type="molecule type" value="Genomic_DNA"/>
</dbReference>
<organism evidence="3 4">
    <name type="scientific">Gossypium davidsonii</name>
    <name type="common">Davidson's cotton</name>
    <name type="synonym">Gossypium klotzschianum subsp. davidsonii</name>
    <dbReference type="NCBI Taxonomy" id="34287"/>
    <lineage>
        <taxon>Eukaryota</taxon>
        <taxon>Viridiplantae</taxon>
        <taxon>Streptophyta</taxon>
        <taxon>Embryophyta</taxon>
        <taxon>Tracheophyta</taxon>
        <taxon>Spermatophyta</taxon>
        <taxon>Magnoliopsida</taxon>
        <taxon>eudicotyledons</taxon>
        <taxon>Gunneridae</taxon>
        <taxon>Pentapetalae</taxon>
        <taxon>rosids</taxon>
        <taxon>malvids</taxon>
        <taxon>Malvales</taxon>
        <taxon>Malvaceae</taxon>
        <taxon>Malvoideae</taxon>
        <taxon>Gossypium</taxon>
    </lineage>
</organism>
<dbReference type="FunFam" id="3.40.50.1820:FF:000216">
    <property type="entry name" value="Alpha/beta-Hydrolases superfamily protein"/>
    <property type="match status" value="1"/>
</dbReference>
<name>A0A7J8SCT4_GOSDV</name>
<reference evidence="3 4" key="1">
    <citation type="journal article" date="2019" name="Genome Biol. Evol.">
        <title>Insights into the evolution of the New World diploid cottons (Gossypium, subgenus Houzingenia) based on genome sequencing.</title>
        <authorList>
            <person name="Grover C.E."/>
            <person name="Arick M.A. 2nd"/>
            <person name="Thrash A."/>
            <person name="Conover J.L."/>
            <person name="Sanders W.S."/>
            <person name="Peterson D.G."/>
            <person name="Frelichowski J.E."/>
            <person name="Scheffler J.A."/>
            <person name="Scheffler B.E."/>
            <person name="Wendel J.F."/>
        </authorList>
    </citation>
    <scope>NUCLEOTIDE SEQUENCE [LARGE SCALE GENOMIC DNA]</scope>
    <source>
        <strain evidence="3">27</strain>
        <tissue evidence="3">Leaf</tissue>
    </source>
</reference>
<dbReference type="Gene3D" id="3.40.50.1820">
    <property type="entry name" value="alpha/beta hydrolase"/>
    <property type="match status" value="1"/>
</dbReference>
<dbReference type="Pfam" id="PF05057">
    <property type="entry name" value="DUF676"/>
    <property type="match status" value="1"/>
</dbReference>
<dbReference type="InterPro" id="IPR007751">
    <property type="entry name" value="DUF676_lipase-like"/>
</dbReference>
<evidence type="ECO:0000313" key="3">
    <source>
        <dbReference type="EMBL" id="MBA0623693.1"/>
    </source>
</evidence>
<evidence type="ECO:0000259" key="2">
    <source>
        <dbReference type="Pfam" id="PF05057"/>
    </source>
</evidence>
<feature type="region of interest" description="Disordered" evidence="1">
    <location>
        <begin position="1"/>
        <end position="42"/>
    </location>
</feature>
<dbReference type="InterPro" id="IPR029058">
    <property type="entry name" value="AB_hydrolase_fold"/>
</dbReference>
<keyword evidence="4" id="KW-1185">Reference proteome</keyword>
<proteinExistence type="predicted"/>
<feature type="compositionally biased region" description="Basic and acidic residues" evidence="1">
    <location>
        <begin position="1"/>
        <end position="26"/>
    </location>
</feature>
<dbReference type="Proteomes" id="UP000593561">
    <property type="component" value="Unassembled WGS sequence"/>
</dbReference>
<dbReference type="PANTHER" id="PTHR12482">
    <property type="entry name" value="LIPASE ROG1-RELATED-RELATED"/>
    <property type="match status" value="1"/>
</dbReference>
<gene>
    <name evidence="3" type="ORF">Godav_009142</name>
</gene>
<feature type="compositionally biased region" description="Basic residues" evidence="1">
    <location>
        <begin position="33"/>
        <end position="42"/>
    </location>
</feature>